<sequence>TCIWRPKKEGKRENISIKRFVSWMKAKHLREVIESQQLVNRGFPSKEYLFKAPEPEKEGLYGLLSESLAKALDRKKKSKEKKSKDIKSLLQNNDSPSLDEDEITNKDAITHAKKICSGISEVGMTRSSGISTRYNDYLNALDKIVGSTRSRLSNLLSKLSKLNVDYKNAIYELIVQTQKYKPDIMILEEYIFRFNLKSECE</sequence>
<proteinExistence type="predicted"/>
<organism evidence="2 3">
    <name type="scientific">Diversispora eburnea</name>
    <dbReference type="NCBI Taxonomy" id="1213867"/>
    <lineage>
        <taxon>Eukaryota</taxon>
        <taxon>Fungi</taxon>
        <taxon>Fungi incertae sedis</taxon>
        <taxon>Mucoromycota</taxon>
        <taxon>Glomeromycotina</taxon>
        <taxon>Glomeromycetes</taxon>
        <taxon>Diversisporales</taxon>
        <taxon>Diversisporaceae</taxon>
        <taxon>Diversispora</taxon>
    </lineage>
</organism>
<dbReference type="EMBL" id="CAJVPK010003401">
    <property type="protein sequence ID" value="CAG8626830.1"/>
    <property type="molecule type" value="Genomic_DNA"/>
</dbReference>
<evidence type="ECO:0000313" key="3">
    <source>
        <dbReference type="Proteomes" id="UP000789706"/>
    </source>
</evidence>
<accession>A0A9N9D3Y6</accession>
<dbReference type="AlphaFoldDB" id="A0A9N9D3Y6"/>
<dbReference type="Proteomes" id="UP000789706">
    <property type="component" value="Unassembled WGS sequence"/>
</dbReference>
<evidence type="ECO:0000313" key="2">
    <source>
        <dbReference type="EMBL" id="CAG8626830.1"/>
    </source>
</evidence>
<keyword evidence="3" id="KW-1185">Reference proteome</keyword>
<feature type="non-terminal residue" evidence="2">
    <location>
        <position position="201"/>
    </location>
</feature>
<protein>
    <submittedName>
        <fullName evidence="2">11682_t:CDS:1</fullName>
    </submittedName>
</protein>
<feature type="non-terminal residue" evidence="2">
    <location>
        <position position="1"/>
    </location>
</feature>
<gene>
    <name evidence="2" type="ORF">DEBURN_LOCUS10600</name>
</gene>
<reference evidence="2" key="1">
    <citation type="submission" date="2021-06" db="EMBL/GenBank/DDBJ databases">
        <authorList>
            <person name="Kallberg Y."/>
            <person name="Tangrot J."/>
            <person name="Rosling A."/>
        </authorList>
    </citation>
    <scope>NUCLEOTIDE SEQUENCE</scope>
    <source>
        <strain evidence="2">AZ414A</strain>
    </source>
</reference>
<evidence type="ECO:0000256" key="1">
    <source>
        <dbReference type="SAM" id="MobiDB-lite"/>
    </source>
</evidence>
<name>A0A9N9D3Y6_9GLOM</name>
<comment type="caution">
    <text evidence="2">The sequence shown here is derived from an EMBL/GenBank/DDBJ whole genome shotgun (WGS) entry which is preliminary data.</text>
</comment>
<feature type="region of interest" description="Disordered" evidence="1">
    <location>
        <begin position="75"/>
        <end position="101"/>
    </location>
</feature>